<dbReference type="STRING" id="225359.A0A2S4PKG9"/>
<name>A0A2S4PKG9_9PEZI</name>
<evidence type="ECO:0000313" key="3">
    <source>
        <dbReference type="Proteomes" id="UP000237438"/>
    </source>
</evidence>
<dbReference type="PANTHER" id="PTHR11439">
    <property type="entry name" value="GAG-POL-RELATED RETROTRANSPOSON"/>
    <property type="match status" value="1"/>
</dbReference>
<dbReference type="SUPFAM" id="SSF53098">
    <property type="entry name" value="Ribonuclease H-like"/>
    <property type="match status" value="1"/>
</dbReference>
<dbReference type="PANTHER" id="PTHR11439:SF483">
    <property type="entry name" value="PEPTIDE SYNTHASE GLIP-LIKE, PUTATIVE (AFU_ORTHOLOGUE AFUA_3G12920)-RELATED"/>
    <property type="match status" value="1"/>
</dbReference>
<evidence type="ECO:0000259" key="1">
    <source>
        <dbReference type="Pfam" id="PF07727"/>
    </source>
</evidence>
<keyword evidence="3" id="KW-1185">Reference proteome</keyword>
<dbReference type="InterPro" id="IPR036397">
    <property type="entry name" value="RNaseH_sf"/>
</dbReference>
<protein>
    <recommendedName>
        <fullName evidence="1">Reverse transcriptase Ty1/copia-type domain-containing protein</fullName>
    </recommendedName>
</protein>
<feature type="non-terminal residue" evidence="2">
    <location>
        <position position="1130"/>
    </location>
</feature>
<proteinExistence type="predicted"/>
<dbReference type="OrthoDB" id="4772102at2759"/>
<sequence>MLGWASFDWKPDPKSFLRGISNYSIYRETIILQLECVGYHPDIRLTLLDELKLAAVIQRTVTEEVAEMIVGMRSGSAIIKLFESTYRQTGIVQVEVLWEKLSDLKYTGDCLVSFVTKFKTEARNYQSAGGQSSSTHLMILFQQAVKDKAGKWHNMVSGLSRFHEWKLEQLLQDFISSHFERIARGDGLTRNGQNKESSINNTKSGYVVPPAGVSDDYCVVSEDEESSINYSAKVLPQHFENLVNFYDKEIARRTVNSTNQESSAIVSAVGCINVAQQILSTTSMSSTSDRWLFDTGADIDATNRRTNSVPDTIVDLGPKQFPVQIGSGIVYAECVGEILLPLKGIKSERTVIRLKYVVCLKSLPLNIMSGERFYRRGGYLDQNRIVNPEGRTLTHIDTERRRFLCLHGRPKPLKLISSQKPATHKSSTSEIAKTSKSTANKVEDQKFKLAYNACYTNGIFKIADRMKWRIKNTTGIDLDPADVKSLPCEACDMGRSVKFTTKNSRQRMENKDEGWHCDVGSFSPVSLEGYEYLCLTTENISRFPNSELRQRHNLRVKRITIDGGRDWGLTFLQNFANEEEIEVIVSAPDNQYQNGVSQRGIRFVQDAAQMACYTLNFSSQSSVSDHKIPWEVYWSKMDPVKAQAKVDHLWIPESRCITHVDASHRITGEKLDAKGTRSVFFGYRGRKNKLVWLLDGGRFLVSPQVTAFESVDTDFGWTPDPQEIVRSLPSHVQERLKSRKIDYARNEDYNVPRQSPTYPLLPRGRGYDELATEIGEERRIVKIDENSCFDEEGICDAVTGRKFLGSLGSFEDIDSISILKVVRKAIENQLSNFDCNGDELFRIMVNHSDIPVYLAETIFMEQFPYLKEYFISRPEAARKFGYLEEGFIELRKPLYGLKRSGACWQEKVRSVMKRKGFEALISDNAIYRNKKAKIIVASYADDFLLIGPNKSELQSLTKSLNEEVAITDLGDANWFLGVRIRRSSDIGFTLIDQSQYLERSFQDLKILIGRQIQTPMSLNIKIDMKKNNGKATASELYSFQRLVGKYIFSSCMIRCDTAQATSQMARFMCNPSSHHYQHMLRIPQYLSGCPEKGLLYKKNHRHLNDFGNYGLHCIVDSSFGDDYNTVKSTT</sequence>
<dbReference type="InterPro" id="IPR012337">
    <property type="entry name" value="RNaseH-like_sf"/>
</dbReference>
<organism evidence="2 3">
    <name type="scientific">Erysiphe pulchra</name>
    <dbReference type="NCBI Taxonomy" id="225359"/>
    <lineage>
        <taxon>Eukaryota</taxon>
        <taxon>Fungi</taxon>
        <taxon>Dikarya</taxon>
        <taxon>Ascomycota</taxon>
        <taxon>Pezizomycotina</taxon>
        <taxon>Leotiomycetes</taxon>
        <taxon>Erysiphales</taxon>
        <taxon>Erysiphaceae</taxon>
        <taxon>Erysiphe</taxon>
    </lineage>
</organism>
<dbReference type="InterPro" id="IPR013103">
    <property type="entry name" value="RVT_2"/>
</dbReference>
<gene>
    <name evidence="2" type="ORF">EPUL_004524</name>
</gene>
<accession>A0A2S4PKG9</accession>
<dbReference type="Pfam" id="PF07727">
    <property type="entry name" value="RVT_2"/>
    <property type="match status" value="1"/>
</dbReference>
<dbReference type="Gene3D" id="3.30.420.10">
    <property type="entry name" value="Ribonuclease H-like superfamily/Ribonuclease H"/>
    <property type="match status" value="1"/>
</dbReference>
<feature type="domain" description="Reverse transcriptase Ty1/copia-type" evidence="1">
    <location>
        <begin position="884"/>
        <end position="1016"/>
    </location>
</feature>
<comment type="caution">
    <text evidence="2">The sequence shown here is derived from an EMBL/GenBank/DDBJ whole genome shotgun (WGS) entry which is preliminary data.</text>
</comment>
<dbReference type="Proteomes" id="UP000237438">
    <property type="component" value="Unassembled WGS sequence"/>
</dbReference>
<dbReference type="EMBL" id="PEDP01002640">
    <property type="protein sequence ID" value="POS82536.1"/>
    <property type="molecule type" value="Genomic_DNA"/>
</dbReference>
<dbReference type="AlphaFoldDB" id="A0A2S4PKG9"/>
<evidence type="ECO:0000313" key="2">
    <source>
        <dbReference type="EMBL" id="POS82536.1"/>
    </source>
</evidence>
<reference evidence="2 3" key="1">
    <citation type="submission" date="2017-10" db="EMBL/GenBank/DDBJ databases">
        <title>Development of genomic resources for the powdery mildew, Erysiphe pulchra.</title>
        <authorList>
            <person name="Wadl P.A."/>
            <person name="Mack B.M."/>
            <person name="Moore G."/>
            <person name="Beltz S.B."/>
        </authorList>
    </citation>
    <scope>NUCLEOTIDE SEQUENCE [LARGE SCALE GENOMIC DNA]</scope>
    <source>
        <strain evidence="2">Cflorida</strain>
    </source>
</reference>
<dbReference type="GO" id="GO:0003676">
    <property type="term" value="F:nucleic acid binding"/>
    <property type="evidence" value="ECO:0007669"/>
    <property type="project" value="InterPro"/>
</dbReference>